<proteinExistence type="inferred from homology"/>
<dbReference type="Pfam" id="PF06159">
    <property type="entry name" value="TRAPPC13_N"/>
    <property type="match status" value="1"/>
</dbReference>
<evidence type="ECO:0000259" key="3">
    <source>
        <dbReference type="Pfam" id="PF23643"/>
    </source>
</evidence>
<dbReference type="InterPro" id="IPR055428">
    <property type="entry name" value="TRAPPC13_C"/>
</dbReference>
<evidence type="ECO:0000259" key="2">
    <source>
        <dbReference type="Pfam" id="PF06159"/>
    </source>
</evidence>
<dbReference type="EMBL" id="JAUCMV010000005">
    <property type="protein sequence ID" value="KAK0393619.1"/>
    <property type="molecule type" value="Genomic_DNA"/>
</dbReference>
<evidence type="ECO:0000259" key="4">
    <source>
        <dbReference type="Pfam" id="PF23647"/>
    </source>
</evidence>
<keyword evidence="6" id="KW-1185">Reference proteome</keyword>
<comment type="caution">
    <text evidence="5">The sequence shown here is derived from an EMBL/GenBank/DDBJ whole genome shotgun (WGS) entry which is preliminary data.</text>
</comment>
<dbReference type="InterPro" id="IPR055427">
    <property type="entry name" value="TRAPPC13_N"/>
</dbReference>
<sequence length="422" mass="48064">MMCLNYEIPDAASSSKKSTMTESNRDQLLSLKVMRLARPKFHEKVCVPVDPLDPFSTLIETAMCKVTGEENAEFPVGKFLMAPQMFDNIYLGETFSFYVSVLNESSQKCYDVCVKADLQTTSQRVSLNCRLQDANAELEPDKFLGQVVSHEIKETGQHILVCAVNYKTQDGEKMYFRKFFKFPVTKPIDVRTKFYNAEDNLNNDVYLEAQIQNTCSVPMILEKVELDPSEFYTCSEIKPPETEDSRGSYCSAKFLSPKDVRQYLYCLTPKTGEHSLNYYRGVTSIGKLDMCWRTSMGERGRLQTSPLQRMAPGYGDLRLTVERVPATVKIHQTFQIICKIHNCSERPLDLSLHLDNNLQPAMVFCCTSGLNLGQLLPNNSLEFTLELLPTQLGLQNISGLRVTDTFLRRTYEHDEIAQVFVQ</sequence>
<evidence type="ECO:0000313" key="6">
    <source>
        <dbReference type="Proteomes" id="UP001175271"/>
    </source>
</evidence>
<dbReference type="InterPro" id="IPR055429">
    <property type="entry name" value="TRAPPC13_M"/>
</dbReference>
<evidence type="ECO:0008006" key="7">
    <source>
        <dbReference type="Google" id="ProtNLM"/>
    </source>
</evidence>
<organism evidence="5 6">
    <name type="scientific">Steinernema hermaphroditum</name>
    <dbReference type="NCBI Taxonomy" id="289476"/>
    <lineage>
        <taxon>Eukaryota</taxon>
        <taxon>Metazoa</taxon>
        <taxon>Ecdysozoa</taxon>
        <taxon>Nematoda</taxon>
        <taxon>Chromadorea</taxon>
        <taxon>Rhabditida</taxon>
        <taxon>Tylenchina</taxon>
        <taxon>Panagrolaimomorpha</taxon>
        <taxon>Strongyloidoidea</taxon>
        <taxon>Steinernematidae</taxon>
        <taxon>Steinernema</taxon>
    </lineage>
</organism>
<dbReference type="Proteomes" id="UP001175271">
    <property type="component" value="Unassembled WGS sequence"/>
</dbReference>
<evidence type="ECO:0000256" key="1">
    <source>
        <dbReference type="ARBA" id="ARBA00010785"/>
    </source>
</evidence>
<dbReference type="AlphaFoldDB" id="A0AA39LE24"/>
<dbReference type="Pfam" id="PF23643">
    <property type="entry name" value="TRAPPC13_C"/>
    <property type="match status" value="1"/>
</dbReference>
<dbReference type="Pfam" id="PF23647">
    <property type="entry name" value="TRAPPC13_M"/>
    <property type="match status" value="1"/>
</dbReference>
<name>A0AA39LE24_9BILA</name>
<feature type="domain" description="Trafficking protein particle complex subunit 13 C-terminal" evidence="3">
    <location>
        <begin position="325"/>
        <end position="421"/>
    </location>
</feature>
<dbReference type="GO" id="GO:1990072">
    <property type="term" value="C:TRAPPIII protein complex"/>
    <property type="evidence" value="ECO:0007669"/>
    <property type="project" value="TreeGrafter"/>
</dbReference>
<accession>A0AA39LE24</accession>
<gene>
    <name evidence="5" type="ORF">QR680_000312</name>
</gene>
<dbReference type="PANTHER" id="PTHR13134">
    <property type="entry name" value="TRAFFICKING PROTEIN PARTICLE COMPLEX SUBUNIT 13"/>
    <property type="match status" value="1"/>
</dbReference>
<protein>
    <recommendedName>
        <fullName evidence="7">Trafficking protein particle complex subunit 13</fullName>
    </recommendedName>
</protein>
<evidence type="ECO:0000313" key="5">
    <source>
        <dbReference type="EMBL" id="KAK0393619.1"/>
    </source>
</evidence>
<reference evidence="5" key="1">
    <citation type="submission" date="2023-06" db="EMBL/GenBank/DDBJ databases">
        <title>Genomic analysis of the entomopathogenic nematode Steinernema hermaphroditum.</title>
        <authorList>
            <person name="Schwarz E.M."/>
            <person name="Heppert J.K."/>
            <person name="Baniya A."/>
            <person name="Schwartz H.T."/>
            <person name="Tan C.-H."/>
            <person name="Antoshechkin I."/>
            <person name="Sternberg P.W."/>
            <person name="Goodrich-Blair H."/>
            <person name="Dillman A.R."/>
        </authorList>
    </citation>
    <scope>NUCLEOTIDE SEQUENCE</scope>
    <source>
        <strain evidence="5">PS9179</strain>
        <tissue evidence="5">Whole animal</tissue>
    </source>
</reference>
<feature type="domain" description="Trafficking protein particle complex subunit 13 middle" evidence="4">
    <location>
        <begin position="188"/>
        <end position="312"/>
    </location>
</feature>
<feature type="domain" description="Trafficking protein particle complex subunit 13 N-terminal" evidence="2">
    <location>
        <begin position="27"/>
        <end position="184"/>
    </location>
</feature>
<comment type="similarity">
    <text evidence="1">Belongs to the TRAPPC13 family.</text>
</comment>
<dbReference type="InterPro" id="IPR010378">
    <property type="entry name" value="TRAPPC13"/>
</dbReference>
<dbReference type="PANTHER" id="PTHR13134:SF3">
    <property type="entry name" value="TRAFFICKING PROTEIN PARTICLE COMPLEX SUBUNIT 13"/>
    <property type="match status" value="1"/>
</dbReference>